<dbReference type="Pfam" id="PF10487">
    <property type="entry name" value="Nup188_N"/>
    <property type="match status" value="1"/>
</dbReference>
<protein>
    <recommendedName>
        <fullName evidence="9">Nucleoporin NUP188</fullName>
    </recommendedName>
</protein>
<evidence type="ECO:0000259" key="12">
    <source>
        <dbReference type="Pfam" id="PF21093"/>
    </source>
</evidence>
<reference evidence="13" key="1">
    <citation type="submission" date="2021-10" db="EMBL/GenBank/DDBJ databases">
        <title>Tropical sea cucumber genome reveals ecological adaptation and Cuvierian tubules defense mechanism.</title>
        <authorList>
            <person name="Chen T."/>
        </authorList>
    </citation>
    <scope>NUCLEOTIDE SEQUENCE</scope>
    <source>
        <strain evidence="13">Nanhai2018</strain>
        <tissue evidence="13">Muscle</tissue>
    </source>
</reference>
<dbReference type="GO" id="GO:0017056">
    <property type="term" value="F:structural constituent of nuclear pore"/>
    <property type="evidence" value="ECO:0007669"/>
    <property type="project" value="InterPro"/>
</dbReference>
<evidence type="ECO:0000313" key="13">
    <source>
        <dbReference type="EMBL" id="KAJ8038745.1"/>
    </source>
</evidence>
<feature type="domain" description="Nucleoporin Nup188 N-terminal" evidence="11">
    <location>
        <begin position="27"/>
        <end position="480"/>
    </location>
</feature>
<dbReference type="GO" id="GO:0006405">
    <property type="term" value="P:RNA export from nucleus"/>
    <property type="evidence" value="ECO:0007669"/>
    <property type="project" value="TreeGrafter"/>
</dbReference>
<evidence type="ECO:0000256" key="5">
    <source>
        <dbReference type="ARBA" id="ARBA00023010"/>
    </source>
</evidence>
<keyword evidence="2" id="KW-0813">Transport</keyword>
<dbReference type="InterPro" id="IPR018864">
    <property type="entry name" value="Nucleoporin_Nup188_N"/>
</dbReference>
<evidence type="ECO:0000256" key="3">
    <source>
        <dbReference type="ARBA" id="ARBA00022816"/>
    </source>
</evidence>
<evidence type="ECO:0000256" key="10">
    <source>
        <dbReference type="SAM" id="MobiDB-lite"/>
    </source>
</evidence>
<keyword evidence="4" id="KW-0653">Protein transport</keyword>
<organism evidence="13 14">
    <name type="scientific">Holothuria leucospilota</name>
    <name type="common">Black long sea cucumber</name>
    <name type="synonym">Mertensiothuria leucospilota</name>
    <dbReference type="NCBI Taxonomy" id="206669"/>
    <lineage>
        <taxon>Eukaryota</taxon>
        <taxon>Metazoa</taxon>
        <taxon>Echinodermata</taxon>
        <taxon>Eleutherozoa</taxon>
        <taxon>Echinozoa</taxon>
        <taxon>Holothuroidea</taxon>
        <taxon>Aspidochirotacea</taxon>
        <taxon>Aspidochirotida</taxon>
        <taxon>Holothuriidae</taxon>
        <taxon>Holothuria</taxon>
    </lineage>
</organism>
<evidence type="ECO:0000256" key="9">
    <source>
        <dbReference type="ARBA" id="ARBA00040174"/>
    </source>
</evidence>
<dbReference type="PANTHER" id="PTHR31431:SF1">
    <property type="entry name" value="NUCLEOPORIN NUP188"/>
    <property type="match status" value="1"/>
</dbReference>
<gene>
    <name evidence="13" type="ORF">HOLleu_16255</name>
</gene>
<dbReference type="EMBL" id="JAIZAY010000007">
    <property type="protein sequence ID" value="KAJ8038745.1"/>
    <property type="molecule type" value="Genomic_DNA"/>
</dbReference>
<evidence type="ECO:0000256" key="4">
    <source>
        <dbReference type="ARBA" id="ARBA00022927"/>
    </source>
</evidence>
<comment type="similarity">
    <text evidence="8">Belongs to the Nup188 family.</text>
</comment>
<dbReference type="PANTHER" id="PTHR31431">
    <property type="entry name" value="NUCLEOPORIN NUP188 HOMOLOG"/>
    <property type="match status" value="1"/>
</dbReference>
<evidence type="ECO:0000256" key="8">
    <source>
        <dbReference type="ARBA" id="ARBA00038387"/>
    </source>
</evidence>
<evidence type="ECO:0000256" key="1">
    <source>
        <dbReference type="ARBA" id="ARBA00004567"/>
    </source>
</evidence>
<evidence type="ECO:0000256" key="7">
    <source>
        <dbReference type="ARBA" id="ARBA00023242"/>
    </source>
</evidence>
<dbReference type="OrthoDB" id="102511at2759"/>
<dbReference type="Pfam" id="PF21093">
    <property type="entry name" value="Nup188_N-subdom_III"/>
    <property type="match status" value="1"/>
</dbReference>
<sequence length="1824" mass="205063">MAAFLTSSQELLFIISGHSSIKSKDLIKEELNANKTRLLDGILVYKAFSPESEAKLKADKTVGHLEQKFLCLLSKFLDLDAQQCQELYNCYLQHAFRGTGSQLQSILKDDRSIQALILKVCDFYRSERLHLIHAVKLVIKFCQDTEHPYQGEYYEFIEDLQGKDLFGKLVAQYKNRFETPAPEKQTHTPLMTERQKIRWCVQCLREQVEILEIILLYLHGHDTPSDYLLTVTKLFQRQGFGTRQPYRYLLDNEEIAKQLTQRIGFLCSIVVIECLDLYSLMDASDESSINSHKLIQDKHLSEEFGKLLHSLGNAQPHAPILISWMAICALSWPPEQLPRVKVFGQKALNLQVFGYLDTELKSMAASNDRAVPSLVAHSVTYALVSLLLSTFQEESLGSTRDLTELFVQLLSQPHLCQEFWTADFEGSQGSLLHASIEGFPFEFSPLMNVATSLATEGSKRIFKLFSCLPTFLESLDNNRAEDIENVRNGRWRLERTKLVAKEGERSLGFSIPAGTEGQLINRPQKHAAPLIKWEVEYDAWQLFACLVDWLIQTAQQGSVTEIVVNEVRDIINLVAALLESSWSLHKNLQPITDSLGPLLSSLSSLHSPPLQLIAGCLKCLSVIARQEPQKVWQTLQDCGFFPQTGNLYTDVDLAVSGEGVFPGDYGKLLQEKEQPHGQYHITKAFLDTLQTLVKGFSNSQVSVAVSQDLLACIVFTQRHIFSTFQKWRYADFTDKDEIGLKTLEVFHQVLNVVPIPVANSLRKQDDTKTSITVLDACVYGLLNTTAGEALLSVAATGLDSLEQRLMDNGSSMEGSALEMCQQIKLSLSVLNRLLLLKLPGQPPCPLEEALTSHTTGLPHQPHLVAVIAGYIYHRLDPKLPTLATLFLRRLAVVAPMSLYGCLGNQAPAVRDMFISRLQNYVEDTRLKVGILDLLTQAVESQPGLSELFLNLQSKKKEEGGASKESGETDILEMEISKTSILNTILELLDDKRQGTTHCPPDFHCSALGFLQALWQDRREIVMSLLRVRENFWRNITLPLFNDLPEVETGKISGSEVKIRAHALKLIALECYHMESSEKLTSDFKKILEDLGEKQRLTYWSQYLCDLLQNSAKRSDHLEEYTVRDHEALVMLQAWRTVLIVSSLPKGHVLKLTTKATRGQILDHLMTALQSQAERMTSVFHAKVYSLLSSTYLSLLSKWKSSLNNKAKHIDLIVSGLQNVADLNPTQLVQRCIANSLAILTRLLHVPPEERVSNSVSTLDGSRMEFLLPTICALIRDSSQFYTKQEITKEKRGRMKSSSSGVLDVTMEDPEKCLSVTTKQPVGETQVNNTLSQNLPVLATYLLDEVIILFSSNQDGLLTYLREFSLIPILLSTVQACIEARAGLHYIEGVLSVFLDLSSQHQCAEALQIGGLNHHLTLSLINTYQKTNAAAAAAIVTPVMWNSNNMKDNVTPPTTQPTWLGIYRVAVSVMTTMLSTLKHHFLSDALDFVGVHKERMLYCLQVAHVHHSQSCLQEAEATSAFICQLASFSREWRLHMPEVVSEFLLTMGRLCQSCMALLIRPRLLQYLIEQHSKSEDGRQPHQMIQFLNSAPSRLLQHQVSTSSDISESEVSPEIMKIQARLVVILTNTLVALLRVSPPLIEALLNQSLDVTEYPVLFELSFSTPDMDQSSPPSFGCLLSCINWCLQLLPKVDSGVIKITSMLPKTRPESPGLRRERIIFLMENAVHLIMAQGMRILREPSVDGRDRQLLKRELSSELNNFLVGLHRYFRRGSLVSPRDASPRPGTTRSTPGKTLLRSSSSHTSFTESDEQRFYKAVQTFVQETLK</sequence>
<evidence type="ECO:0000259" key="11">
    <source>
        <dbReference type="Pfam" id="PF10487"/>
    </source>
</evidence>
<accession>A0A9Q1HAH6</accession>
<dbReference type="SUPFAM" id="SSF48371">
    <property type="entry name" value="ARM repeat"/>
    <property type="match status" value="1"/>
</dbReference>
<dbReference type="GO" id="GO:0006606">
    <property type="term" value="P:protein import into nucleus"/>
    <property type="evidence" value="ECO:0007669"/>
    <property type="project" value="TreeGrafter"/>
</dbReference>
<dbReference type="InterPro" id="IPR016024">
    <property type="entry name" value="ARM-type_fold"/>
</dbReference>
<keyword evidence="5" id="KW-0811">Translocation</keyword>
<keyword evidence="3" id="KW-0509">mRNA transport</keyword>
<dbReference type="InterPro" id="IPR044840">
    <property type="entry name" value="Nup188"/>
</dbReference>
<keyword evidence="6" id="KW-0906">Nuclear pore complex</keyword>
<keyword evidence="7" id="KW-0539">Nucleus</keyword>
<evidence type="ECO:0000256" key="6">
    <source>
        <dbReference type="ARBA" id="ARBA00023132"/>
    </source>
</evidence>
<name>A0A9Q1HAH6_HOLLE</name>
<dbReference type="GO" id="GO:0044611">
    <property type="term" value="C:nuclear pore inner ring"/>
    <property type="evidence" value="ECO:0007669"/>
    <property type="project" value="TreeGrafter"/>
</dbReference>
<dbReference type="GO" id="GO:0051028">
    <property type="term" value="P:mRNA transport"/>
    <property type="evidence" value="ECO:0007669"/>
    <property type="project" value="UniProtKB-KW"/>
</dbReference>
<evidence type="ECO:0000256" key="2">
    <source>
        <dbReference type="ARBA" id="ARBA00022448"/>
    </source>
</evidence>
<keyword evidence="14" id="KW-1185">Reference proteome</keyword>
<dbReference type="Proteomes" id="UP001152320">
    <property type="component" value="Chromosome 7"/>
</dbReference>
<feature type="region of interest" description="Disordered" evidence="10">
    <location>
        <begin position="1773"/>
        <end position="1806"/>
    </location>
</feature>
<evidence type="ECO:0000313" key="14">
    <source>
        <dbReference type="Proteomes" id="UP001152320"/>
    </source>
</evidence>
<feature type="domain" description="Nucleoporin Nup188 N-terminal subdomain III" evidence="12">
    <location>
        <begin position="530"/>
        <end position="951"/>
    </location>
</feature>
<dbReference type="InterPro" id="IPR048883">
    <property type="entry name" value="Nup188_N-subdom_III"/>
</dbReference>
<comment type="caution">
    <text evidence="13">The sequence shown here is derived from an EMBL/GenBank/DDBJ whole genome shotgun (WGS) entry which is preliminary data.</text>
</comment>
<proteinExistence type="inferred from homology"/>
<comment type="subcellular location">
    <subcellularLocation>
        <location evidence="1">Nucleus</location>
        <location evidence="1">Nuclear pore complex</location>
    </subcellularLocation>
</comment>